<evidence type="ECO:0000313" key="3">
    <source>
        <dbReference type="Proteomes" id="UP001151760"/>
    </source>
</evidence>
<feature type="compositionally biased region" description="Polar residues" evidence="1">
    <location>
        <begin position="199"/>
        <end position="214"/>
    </location>
</feature>
<protein>
    <submittedName>
        <fullName evidence="2">Uncharacterized protein</fullName>
    </submittedName>
</protein>
<organism evidence="2 3">
    <name type="scientific">Tanacetum coccineum</name>
    <dbReference type="NCBI Taxonomy" id="301880"/>
    <lineage>
        <taxon>Eukaryota</taxon>
        <taxon>Viridiplantae</taxon>
        <taxon>Streptophyta</taxon>
        <taxon>Embryophyta</taxon>
        <taxon>Tracheophyta</taxon>
        <taxon>Spermatophyta</taxon>
        <taxon>Magnoliopsida</taxon>
        <taxon>eudicotyledons</taxon>
        <taxon>Gunneridae</taxon>
        <taxon>Pentapetalae</taxon>
        <taxon>asterids</taxon>
        <taxon>campanulids</taxon>
        <taxon>Asterales</taxon>
        <taxon>Asteraceae</taxon>
        <taxon>Asteroideae</taxon>
        <taxon>Anthemideae</taxon>
        <taxon>Anthemidinae</taxon>
        <taxon>Tanacetum</taxon>
    </lineage>
</organism>
<evidence type="ECO:0000256" key="1">
    <source>
        <dbReference type="SAM" id="MobiDB-lite"/>
    </source>
</evidence>
<reference evidence="2" key="2">
    <citation type="submission" date="2022-01" db="EMBL/GenBank/DDBJ databases">
        <authorList>
            <person name="Yamashiro T."/>
            <person name="Shiraishi A."/>
            <person name="Satake H."/>
            <person name="Nakayama K."/>
        </authorList>
    </citation>
    <scope>NUCLEOTIDE SEQUENCE</scope>
</reference>
<comment type="caution">
    <text evidence="2">The sequence shown here is derived from an EMBL/GenBank/DDBJ whole genome shotgun (WGS) entry which is preliminary data.</text>
</comment>
<evidence type="ECO:0000313" key="2">
    <source>
        <dbReference type="EMBL" id="GJT69508.1"/>
    </source>
</evidence>
<dbReference type="Proteomes" id="UP001151760">
    <property type="component" value="Unassembled WGS sequence"/>
</dbReference>
<gene>
    <name evidence="2" type="ORF">Tco_1028794</name>
</gene>
<reference evidence="2" key="1">
    <citation type="journal article" date="2022" name="Int. J. Mol. Sci.">
        <title>Draft Genome of Tanacetum Coccineum: Genomic Comparison of Closely Related Tanacetum-Family Plants.</title>
        <authorList>
            <person name="Yamashiro T."/>
            <person name="Shiraishi A."/>
            <person name="Nakayama K."/>
            <person name="Satake H."/>
        </authorList>
    </citation>
    <scope>NUCLEOTIDE SEQUENCE</scope>
</reference>
<name>A0ABQ5G1L6_9ASTR</name>
<accession>A0ABQ5G1L6</accession>
<proteinExistence type="predicted"/>
<dbReference type="EMBL" id="BQNB010017994">
    <property type="protein sequence ID" value="GJT69508.1"/>
    <property type="molecule type" value="Genomic_DNA"/>
</dbReference>
<sequence>MPFYSTQPLAVVSIVHVYDLSNFMMMIMEEIDLKLEYGSTKHEGKICSLRELEGKSLIDGKQYCWYDKIKGVIRIFQIAINIETFVPVECSHQGRLKTSEIGIKKLIKRPGSIHGKHGSHGIPQILKGLEEFKEKPEFILLTPEDVGWGHLVHTSEDTHCGGIKKWIQQKTEKPSQNDKKLSWNGKDLCLKSRHPMSKMPQSQCQYRRISSQTGPCGTAEYVLDDNS</sequence>
<feature type="region of interest" description="Disordered" evidence="1">
    <location>
        <begin position="191"/>
        <end position="214"/>
    </location>
</feature>
<keyword evidence="3" id="KW-1185">Reference proteome</keyword>